<gene>
    <name evidence="1" type="ORF">T07_1373</name>
</gene>
<evidence type="ECO:0000313" key="1">
    <source>
        <dbReference type="EMBL" id="KRX13699.1"/>
    </source>
</evidence>
<dbReference type="AlphaFoldDB" id="A0A0V0RGS6"/>
<protein>
    <submittedName>
        <fullName evidence="1">Uncharacterized protein</fullName>
    </submittedName>
</protein>
<dbReference type="Proteomes" id="UP000054630">
    <property type="component" value="Unassembled WGS sequence"/>
</dbReference>
<name>A0A0V0RGS6_9BILA</name>
<comment type="caution">
    <text evidence="1">The sequence shown here is derived from an EMBL/GenBank/DDBJ whole genome shotgun (WGS) entry which is preliminary data.</text>
</comment>
<keyword evidence="2" id="KW-1185">Reference proteome</keyword>
<dbReference type="EMBL" id="JYDL01000187">
    <property type="protein sequence ID" value="KRX13699.1"/>
    <property type="molecule type" value="Genomic_DNA"/>
</dbReference>
<evidence type="ECO:0000313" key="2">
    <source>
        <dbReference type="Proteomes" id="UP000054630"/>
    </source>
</evidence>
<reference evidence="1 2" key="1">
    <citation type="submission" date="2015-01" db="EMBL/GenBank/DDBJ databases">
        <title>Evolution of Trichinella species and genotypes.</title>
        <authorList>
            <person name="Korhonen P.K."/>
            <person name="Edoardo P."/>
            <person name="Giuseppe L.R."/>
            <person name="Gasser R.B."/>
        </authorList>
    </citation>
    <scope>NUCLEOTIDE SEQUENCE [LARGE SCALE GENOMIC DNA]</scope>
    <source>
        <strain evidence="1">ISS37</strain>
    </source>
</reference>
<organism evidence="1 2">
    <name type="scientific">Trichinella nelsoni</name>
    <dbReference type="NCBI Taxonomy" id="6336"/>
    <lineage>
        <taxon>Eukaryota</taxon>
        <taxon>Metazoa</taxon>
        <taxon>Ecdysozoa</taxon>
        <taxon>Nematoda</taxon>
        <taxon>Enoplea</taxon>
        <taxon>Dorylaimia</taxon>
        <taxon>Trichinellida</taxon>
        <taxon>Trichinellidae</taxon>
        <taxon>Trichinella</taxon>
    </lineage>
</organism>
<proteinExistence type="predicted"/>
<accession>A0A0V0RGS6</accession>
<sequence length="107" mass="12604">MLCKNLCFIKLIANLCSEQSNIRRNTPPPVEIHSPPHRLSTTPEDLNYGIYIESELKINFISFAASKDHEPYSEKLFILQYIYQNIIIKTLKNMIVYTNWFLIIKKQ</sequence>
<dbReference type="OrthoDB" id="5920115at2759"/>